<dbReference type="EMBL" id="OOIP01000001">
    <property type="protein sequence ID" value="SPO34722.1"/>
    <property type="molecule type" value="Genomic_DNA"/>
</dbReference>
<dbReference type="AlphaFoldDB" id="A0A5C3ERJ5"/>
<accession>A0A5C3ERJ5</accession>
<gene>
    <name evidence="3" type="ORF">PSFLO_00193</name>
</gene>
<reference evidence="3 4" key="1">
    <citation type="submission" date="2018-03" db="EMBL/GenBank/DDBJ databases">
        <authorList>
            <person name="Guldener U."/>
        </authorList>
    </citation>
    <scope>NUCLEOTIDE SEQUENCE [LARGE SCALE GENOMIC DNA]</scope>
    <source>
        <strain evidence="3 4">DAOM196992</strain>
    </source>
</reference>
<organism evidence="3 4">
    <name type="scientific">Pseudozyma flocculosa</name>
    <dbReference type="NCBI Taxonomy" id="84751"/>
    <lineage>
        <taxon>Eukaryota</taxon>
        <taxon>Fungi</taxon>
        <taxon>Dikarya</taxon>
        <taxon>Basidiomycota</taxon>
        <taxon>Ustilaginomycotina</taxon>
        <taxon>Ustilaginomycetes</taxon>
        <taxon>Ustilaginales</taxon>
        <taxon>Ustilaginaceae</taxon>
        <taxon>Pseudozyma</taxon>
    </lineage>
</organism>
<keyword evidence="4" id="KW-1185">Reference proteome</keyword>
<keyword evidence="1" id="KW-1133">Transmembrane helix</keyword>
<name>A0A5C3ERJ5_9BASI</name>
<feature type="chain" id="PRO_5022693039" evidence="2">
    <location>
        <begin position="20"/>
        <end position="149"/>
    </location>
</feature>
<protein>
    <submittedName>
        <fullName evidence="3">Uncharacterized protein</fullName>
    </submittedName>
</protein>
<evidence type="ECO:0000256" key="1">
    <source>
        <dbReference type="SAM" id="Phobius"/>
    </source>
</evidence>
<feature type="signal peptide" evidence="2">
    <location>
        <begin position="1"/>
        <end position="19"/>
    </location>
</feature>
<keyword evidence="1" id="KW-0812">Transmembrane</keyword>
<evidence type="ECO:0000313" key="4">
    <source>
        <dbReference type="Proteomes" id="UP000323386"/>
    </source>
</evidence>
<proteinExistence type="predicted"/>
<evidence type="ECO:0000256" key="2">
    <source>
        <dbReference type="SAM" id="SignalP"/>
    </source>
</evidence>
<keyword evidence="1" id="KW-0472">Membrane</keyword>
<evidence type="ECO:0000313" key="3">
    <source>
        <dbReference type="EMBL" id="SPO34722.1"/>
    </source>
</evidence>
<dbReference type="Proteomes" id="UP000323386">
    <property type="component" value="Unassembled WGS sequence"/>
</dbReference>
<feature type="transmembrane region" description="Helical" evidence="1">
    <location>
        <begin position="68"/>
        <end position="88"/>
    </location>
</feature>
<dbReference type="OrthoDB" id="2552052at2759"/>
<keyword evidence="2" id="KW-0732">Signal</keyword>
<sequence>MRPALILVSLLAFVSAISAVPMAVDQMPPPAGDTEEASTALVSTQDHHTLSKRRVDLYRAQSWFDHPVTVAMGVTLTALGAFGIAVGLQKMGQDKACEYVKKQQRYLQHKWDERHPDGFVPVGGQLRPINAICQKKLIDLHDQDGPTNY</sequence>